<protein>
    <recommendedName>
        <fullName evidence="4">YecA family protein</fullName>
    </recommendedName>
</protein>
<evidence type="ECO:0008006" key="4">
    <source>
        <dbReference type="Google" id="ProtNLM"/>
    </source>
</evidence>
<comment type="caution">
    <text evidence="2">The sequence shown here is derived from an EMBL/GenBank/DDBJ whole genome shotgun (WGS) entry which is preliminary data.</text>
</comment>
<dbReference type="OrthoDB" id="570299at2"/>
<dbReference type="EMBL" id="SNZH01000006">
    <property type="protein sequence ID" value="TDR43915.1"/>
    <property type="molecule type" value="Genomic_DNA"/>
</dbReference>
<sequence>MSPNPDHQQPLSEEDIQTLARFLDERVLERDGMSFEMLDGYLTAVLSGPELIMPSEWLPPIWTGEDPGEAPVEVFEDQAEAERMLGLVMRHYNTIAGVLAQGGAEFEPWIGEVELEDGEVAAFAQEWALGYLRGIGLREEAWDELLSDEDWSGDLEALDLLARGPDDEETGGEVASQEQRDALIDDLVGFALDAHDFWLEQRLTPSTVRRTEPKQGRNDDCRCGSGKKYKQCCGKGQ</sequence>
<feature type="region of interest" description="Disordered" evidence="1">
    <location>
        <begin position="208"/>
        <end position="227"/>
    </location>
</feature>
<feature type="compositionally biased region" description="Basic and acidic residues" evidence="1">
    <location>
        <begin position="209"/>
        <end position="222"/>
    </location>
</feature>
<dbReference type="Proteomes" id="UP000295293">
    <property type="component" value="Unassembled WGS sequence"/>
</dbReference>
<dbReference type="AlphaFoldDB" id="A0A4R6YY42"/>
<dbReference type="RefSeq" id="WP_133818902.1">
    <property type="nucleotide sequence ID" value="NZ_SNZH01000006.1"/>
</dbReference>
<organism evidence="2 3">
    <name type="scientific">Tahibacter aquaticus</name>
    <dbReference type="NCBI Taxonomy" id="520092"/>
    <lineage>
        <taxon>Bacteria</taxon>
        <taxon>Pseudomonadati</taxon>
        <taxon>Pseudomonadota</taxon>
        <taxon>Gammaproteobacteria</taxon>
        <taxon>Lysobacterales</taxon>
        <taxon>Rhodanobacteraceae</taxon>
        <taxon>Tahibacter</taxon>
    </lineage>
</organism>
<name>A0A4R6YY42_9GAMM</name>
<dbReference type="SUPFAM" id="SSF101327">
    <property type="entry name" value="YgfB-like"/>
    <property type="match status" value="1"/>
</dbReference>
<proteinExistence type="predicted"/>
<evidence type="ECO:0000313" key="2">
    <source>
        <dbReference type="EMBL" id="TDR43915.1"/>
    </source>
</evidence>
<dbReference type="Gene3D" id="1.20.120.740">
    <property type="entry name" value="YgfB uncharacterised protein family UPF0149, PF03695"/>
    <property type="match status" value="1"/>
</dbReference>
<keyword evidence="3" id="KW-1185">Reference proteome</keyword>
<gene>
    <name evidence="2" type="ORF">DFR29_10657</name>
</gene>
<dbReference type="InterPro" id="IPR004027">
    <property type="entry name" value="SEC_C_motif"/>
</dbReference>
<dbReference type="InterPro" id="IPR011978">
    <property type="entry name" value="YgfB-like"/>
</dbReference>
<reference evidence="2 3" key="1">
    <citation type="submission" date="2019-03" db="EMBL/GenBank/DDBJ databases">
        <title>Genomic Encyclopedia of Type Strains, Phase IV (KMG-IV): sequencing the most valuable type-strain genomes for metagenomic binning, comparative biology and taxonomic classification.</title>
        <authorList>
            <person name="Goeker M."/>
        </authorList>
    </citation>
    <scope>NUCLEOTIDE SEQUENCE [LARGE SCALE GENOMIC DNA]</scope>
    <source>
        <strain evidence="2 3">DSM 21667</strain>
    </source>
</reference>
<evidence type="ECO:0000313" key="3">
    <source>
        <dbReference type="Proteomes" id="UP000295293"/>
    </source>
</evidence>
<accession>A0A4R6YY42</accession>
<dbReference type="NCBIfam" id="TIGR02292">
    <property type="entry name" value="ygfB_yecA"/>
    <property type="match status" value="1"/>
</dbReference>
<dbReference type="Pfam" id="PF03695">
    <property type="entry name" value="UPF0149"/>
    <property type="match status" value="1"/>
</dbReference>
<evidence type="ECO:0000256" key="1">
    <source>
        <dbReference type="SAM" id="MobiDB-lite"/>
    </source>
</evidence>
<dbReference type="InterPro" id="IPR036255">
    <property type="entry name" value="YgfB-like_sf"/>
</dbReference>
<dbReference type="Pfam" id="PF02810">
    <property type="entry name" value="SEC-C"/>
    <property type="match status" value="1"/>
</dbReference>
<dbReference type="SUPFAM" id="SSF103642">
    <property type="entry name" value="Sec-C motif"/>
    <property type="match status" value="1"/>
</dbReference>